<evidence type="ECO:0000313" key="4">
    <source>
        <dbReference type="Proteomes" id="UP000183685"/>
    </source>
</evidence>
<dbReference type="Pfam" id="PF18914">
    <property type="entry name" value="DUF5666"/>
    <property type="match status" value="1"/>
</dbReference>
<dbReference type="InterPro" id="IPR043724">
    <property type="entry name" value="DUF5666"/>
</dbReference>
<name>A0A1G7B6K1_9PROT</name>
<dbReference type="AlphaFoldDB" id="A0A1G7B6K1"/>
<dbReference type="RefSeq" id="WP_068307440.1">
    <property type="nucleotide sequence ID" value="NZ_FNAK01000005.1"/>
</dbReference>
<organism evidence="3 4">
    <name type="scientific">Kordiimonas lacus</name>
    <dbReference type="NCBI Taxonomy" id="637679"/>
    <lineage>
        <taxon>Bacteria</taxon>
        <taxon>Pseudomonadati</taxon>
        <taxon>Pseudomonadota</taxon>
        <taxon>Alphaproteobacteria</taxon>
        <taxon>Kordiimonadales</taxon>
        <taxon>Kordiimonadaceae</taxon>
        <taxon>Kordiimonas</taxon>
    </lineage>
</organism>
<feature type="signal peptide" evidence="1">
    <location>
        <begin position="1"/>
        <end position="24"/>
    </location>
</feature>
<dbReference type="OrthoDB" id="8116132at2"/>
<sequence>MLYKSTTALITAGLMLGAASLAHATEKKAIAIADLPTEGQVALTGFVAELDGKTEFTLRDADGNTIDISAAAPLDVQKGDRVQVIGMIDSKVLGLGKEIDASSVTVLAPAMKDVTADAPQSKEDAQEDDQPQPKIMRMSFQDTSPAQDTGAAEEVTLTSRAPAPVESVKDLPVVGEATIVGKAVNIDATTKTLEVEDKDGETIKVQSMGKLDTLQPGQKVKVTGVMDGKDKQIVAARVTLLPQG</sequence>
<gene>
    <name evidence="3" type="ORF">SAMN04488071_2382</name>
</gene>
<protein>
    <recommendedName>
        <fullName evidence="2">DUF5666 domain-containing protein</fullName>
    </recommendedName>
</protein>
<keyword evidence="4" id="KW-1185">Reference proteome</keyword>
<dbReference type="EMBL" id="FNAK01000005">
    <property type="protein sequence ID" value="SDE22602.1"/>
    <property type="molecule type" value="Genomic_DNA"/>
</dbReference>
<dbReference type="Proteomes" id="UP000183685">
    <property type="component" value="Unassembled WGS sequence"/>
</dbReference>
<evidence type="ECO:0000259" key="2">
    <source>
        <dbReference type="Pfam" id="PF18914"/>
    </source>
</evidence>
<feature type="domain" description="DUF5666" evidence="2">
    <location>
        <begin position="164"/>
        <end position="238"/>
    </location>
</feature>
<feature type="chain" id="PRO_5010310692" description="DUF5666 domain-containing protein" evidence="1">
    <location>
        <begin position="25"/>
        <end position="244"/>
    </location>
</feature>
<dbReference type="Gene3D" id="2.40.50.200">
    <property type="entry name" value="Bacterial OB-fold"/>
    <property type="match status" value="1"/>
</dbReference>
<keyword evidence="1" id="KW-0732">Signal</keyword>
<dbReference type="STRING" id="637679.GCA_001550055_03548"/>
<reference evidence="3 4" key="1">
    <citation type="submission" date="2016-10" db="EMBL/GenBank/DDBJ databases">
        <authorList>
            <person name="de Groot N.N."/>
        </authorList>
    </citation>
    <scope>NUCLEOTIDE SEQUENCE [LARGE SCALE GENOMIC DNA]</scope>
    <source>
        <strain evidence="3 4">CGMCC 1.9109</strain>
    </source>
</reference>
<dbReference type="InterPro" id="IPR036700">
    <property type="entry name" value="BOBF_sf"/>
</dbReference>
<proteinExistence type="predicted"/>
<evidence type="ECO:0000256" key="1">
    <source>
        <dbReference type="SAM" id="SignalP"/>
    </source>
</evidence>
<dbReference type="SUPFAM" id="SSF101756">
    <property type="entry name" value="Hypothetical protein YgiW"/>
    <property type="match status" value="1"/>
</dbReference>
<evidence type="ECO:0000313" key="3">
    <source>
        <dbReference type="EMBL" id="SDE22602.1"/>
    </source>
</evidence>
<accession>A0A1G7B6K1</accession>